<dbReference type="AlphaFoldDB" id="A0A9N9FV50"/>
<organism evidence="3 4">
    <name type="scientific">Ambispora gerdemannii</name>
    <dbReference type="NCBI Taxonomy" id="144530"/>
    <lineage>
        <taxon>Eukaryota</taxon>
        <taxon>Fungi</taxon>
        <taxon>Fungi incertae sedis</taxon>
        <taxon>Mucoromycota</taxon>
        <taxon>Glomeromycotina</taxon>
        <taxon>Glomeromycetes</taxon>
        <taxon>Archaeosporales</taxon>
        <taxon>Ambisporaceae</taxon>
        <taxon>Ambispora</taxon>
    </lineage>
</organism>
<keyword evidence="4" id="KW-1185">Reference proteome</keyword>
<protein>
    <submittedName>
        <fullName evidence="3">12530_t:CDS:1</fullName>
    </submittedName>
</protein>
<dbReference type="InterPro" id="IPR000182">
    <property type="entry name" value="GNAT_dom"/>
</dbReference>
<dbReference type="InterPro" id="IPR016181">
    <property type="entry name" value="Acyl_CoA_acyltransferase"/>
</dbReference>
<evidence type="ECO:0000256" key="1">
    <source>
        <dbReference type="ARBA" id="ARBA00022679"/>
    </source>
</evidence>
<dbReference type="PROSITE" id="PS51186">
    <property type="entry name" value="GNAT"/>
    <property type="match status" value="1"/>
</dbReference>
<dbReference type="Pfam" id="PF00583">
    <property type="entry name" value="Acetyltransf_1"/>
    <property type="match status" value="1"/>
</dbReference>
<gene>
    <name evidence="3" type="ORF">AGERDE_LOCUS7031</name>
</gene>
<keyword evidence="1" id="KW-0808">Transferase</keyword>
<feature type="domain" description="N-acetyltransferase" evidence="2">
    <location>
        <begin position="179"/>
        <end position="340"/>
    </location>
</feature>
<name>A0A9N9FV50_9GLOM</name>
<dbReference type="PANTHER" id="PTHR13947">
    <property type="entry name" value="GNAT FAMILY N-ACETYLTRANSFERASE"/>
    <property type="match status" value="1"/>
</dbReference>
<accession>A0A9N9FV50</accession>
<evidence type="ECO:0000259" key="2">
    <source>
        <dbReference type="PROSITE" id="PS51186"/>
    </source>
</evidence>
<dbReference type="EMBL" id="CAJVPL010001200">
    <property type="protein sequence ID" value="CAG8558462.1"/>
    <property type="molecule type" value="Genomic_DNA"/>
</dbReference>
<dbReference type="SUPFAM" id="SSF55729">
    <property type="entry name" value="Acyl-CoA N-acyltransferases (Nat)"/>
    <property type="match status" value="1"/>
</dbReference>
<dbReference type="PANTHER" id="PTHR13947:SF37">
    <property type="entry name" value="LD18367P"/>
    <property type="match status" value="1"/>
</dbReference>
<proteinExistence type="predicted"/>
<comment type="caution">
    <text evidence="3">The sequence shown here is derived from an EMBL/GenBank/DDBJ whole genome shotgun (WGS) entry which is preliminary data.</text>
</comment>
<evidence type="ECO:0000313" key="3">
    <source>
        <dbReference type="EMBL" id="CAG8558462.1"/>
    </source>
</evidence>
<dbReference type="OrthoDB" id="10039976at2759"/>
<dbReference type="GO" id="GO:0008080">
    <property type="term" value="F:N-acetyltransferase activity"/>
    <property type="evidence" value="ECO:0007669"/>
    <property type="project" value="InterPro"/>
</dbReference>
<dbReference type="InterPro" id="IPR050769">
    <property type="entry name" value="NAT_camello-type"/>
</dbReference>
<dbReference type="CDD" id="cd04301">
    <property type="entry name" value="NAT_SF"/>
    <property type="match status" value="1"/>
</dbReference>
<reference evidence="3" key="1">
    <citation type="submission" date="2021-06" db="EMBL/GenBank/DDBJ databases">
        <authorList>
            <person name="Kallberg Y."/>
            <person name="Tangrot J."/>
            <person name="Rosling A."/>
        </authorList>
    </citation>
    <scope>NUCLEOTIDE SEQUENCE</scope>
    <source>
        <strain evidence="3">MT106</strain>
    </source>
</reference>
<dbReference type="Proteomes" id="UP000789831">
    <property type="component" value="Unassembled WGS sequence"/>
</dbReference>
<sequence length="363" mass="41888">MGKETINSSDNSGDSIYSVNSIYSGNSTNSGDIINATNSRNGSKQSKMSYMSTLLPDNIRIREFERKDYEEVHRLFANSMLDNVEHGLRSLLQHRYLITLWISITYLTIKNYEAAPITLHLTIFLAWGFFLYANLQRAVSGYIIHETRCSIRKGLMNIEENYGGGISTTIKRTSKKFFLFERKINSEAVGNVELYNNKLLYNEQGQFTKQCNNEKLSRFWVAIDKDAGNRIIAFLGLTTCPPSSSSTSNTCCNCIIDKTPVVTYLCVSYEYRRRGIATAMLEHAVKFVNRRGGKRIEVELWTWWNPAFDLFCSFGFGEVGRESHVLCGTVERVRLRLDVEMWAWRRKTKQQQLYQENAEFWCK</sequence>
<dbReference type="Gene3D" id="3.40.630.30">
    <property type="match status" value="1"/>
</dbReference>
<evidence type="ECO:0000313" key="4">
    <source>
        <dbReference type="Proteomes" id="UP000789831"/>
    </source>
</evidence>